<dbReference type="InterPro" id="IPR055270">
    <property type="entry name" value="Glyco_tran_10_C"/>
</dbReference>
<evidence type="ECO:0000259" key="13">
    <source>
        <dbReference type="Pfam" id="PF00852"/>
    </source>
</evidence>
<sequence length="392" mass="46268">MMVIRKYFFGCVIIFTIILFTFFYDLMNYYEEVTDFQNLKQLNISLKYILVWTSLKTDPIFNLRVARNAFIERSCPVTNCFVTGNRKLLQDITEFDAIVFHAPEFVQKGVRELPQPRKPHQKYIFASMESAAYYPICNERFLNFFNWTWTYKLNSDRNYAYMSVWDKDGNVIGPKQEMHWMKVEDMLPINDTLKEILNGKTTAAAWFVSNCKAPSGRDSVAKKLQNELQTYGMRLDIYGYCGTMQCPRSNTEECLRKLRTDYYFYLSFENSFSEDYVTEKLLNALDNYAVPVVFGGANYTRFMPDGIYLSANTLTIKELAKKMVDMIQNKELYYEYFKWHNHYSYRDVVASATTDPYCKLCEAINNEKEMSKTTIYEDIGMWWSPKKCQVKN</sequence>
<evidence type="ECO:0000256" key="9">
    <source>
        <dbReference type="ARBA" id="ARBA00023034"/>
    </source>
</evidence>
<keyword evidence="7" id="KW-0735">Signal-anchor</keyword>
<keyword evidence="11" id="KW-0325">Glycoprotein</keyword>
<comment type="pathway">
    <text evidence="2">Protein modification; protein glycosylation.</text>
</comment>
<dbReference type="InterPro" id="IPR001503">
    <property type="entry name" value="Glyco_trans_10"/>
</dbReference>
<evidence type="ECO:0000313" key="16">
    <source>
        <dbReference type="RefSeq" id="XP_022831169.1"/>
    </source>
</evidence>
<name>A0A9J7EMT3_SPOLT</name>
<evidence type="ECO:0000259" key="14">
    <source>
        <dbReference type="Pfam" id="PF17039"/>
    </source>
</evidence>
<dbReference type="KEGG" id="sliu:111359768"/>
<dbReference type="InterPro" id="IPR031481">
    <property type="entry name" value="Glyco_tran_10_N"/>
</dbReference>
<dbReference type="PANTHER" id="PTHR48438:SF1">
    <property type="entry name" value="ALPHA-(1,3)-FUCOSYLTRANSFERASE C-RELATED"/>
    <property type="match status" value="1"/>
</dbReference>
<evidence type="ECO:0000256" key="11">
    <source>
        <dbReference type="ARBA" id="ARBA00023180"/>
    </source>
</evidence>
<dbReference type="InterPro" id="IPR038577">
    <property type="entry name" value="GT10-like_C_sf"/>
</dbReference>
<keyword evidence="15" id="KW-1185">Reference proteome</keyword>
<proteinExistence type="inferred from homology"/>
<keyword evidence="8 12" id="KW-1133">Transmembrane helix</keyword>
<keyword evidence="10 12" id="KW-0472">Membrane</keyword>
<dbReference type="GO" id="GO:0032580">
    <property type="term" value="C:Golgi cisterna membrane"/>
    <property type="evidence" value="ECO:0007669"/>
    <property type="project" value="UniProtKB-SubCell"/>
</dbReference>
<dbReference type="GO" id="GO:0008417">
    <property type="term" value="F:fucosyltransferase activity"/>
    <property type="evidence" value="ECO:0007669"/>
    <property type="project" value="InterPro"/>
</dbReference>
<dbReference type="AlphaFoldDB" id="A0A9J7EMT3"/>
<dbReference type="Gene3D" id="3.40.50.11660">
    <property type="entry name" value="Glycosyl transferase family 10, C-terminal domain"/>
    <property type="match status" value="1"/>
</dbReference>
<reference evidence="16" key="1">
    <citation type="submission" date="2025-08" db="UniProtKB">
        <authorList>
            <consortium name="RefSeq"/>
        </authorList>
    </citation>
    <scope>IDENTIFICATION</scope>
    <source>
        <strain evidence="16">Ishihara</strain>
        <tissue evidence="16">Whole body</tissue>
    </source>
</reference>
<evidence type="ECO:0000256" key="3">
    <source>
        <dbReference type="ARBA" id="ARBA00008919"/>
    </source>
</evidence>
<comment type="similarity">
    <text evidence="3 12">Belongs to the glycosyltransferase 10 family.</text>
</comment>
<dbReference type="SUPFAM" id="SSF53756">
    <property type="entry name" value="UDP-Glycosyltransferase/glycogen phosphorylase"/>
    <property type="match status" value="1"/>
</dbReference>
<evidence type="ECO:0000256" key="4">
    <source>
        <dbReference type="ARBA" id="ARBA00022676"/>
    </source>
</evidence>
<feature type="transmembrane region" description="Helical" evidence="12">
    <location>
        <begin position="7"/>
        <end position="27"/>
    </location>
</feature>
<dbReference type="EC" id="2.4.1.-" evidence="12"/>
<dbReference type="PANTHER" id="PTHR48438">
    <property type="entry name" value="ALPHA-(1,3)-FUCOSYLTRANSFERASE C-RELATED"/>
    <property type="match status" value="1"/>
</dbReference>
<protein>
    <recommendedName>
        <fullName evidence="12">Fucosyltransferase</fullName>
        <ecNumber evidence="12">2.4.1.-</ecNumber>
    </recommendedName>
</protein>
<dbReference type="RefSeq" id="XP_022831169.1">
    <property type="nucleotide sequence ID" value="XM_022975401.1"/>
</dbReference>
<evidence type="ECO:0000256" key="1">
    <source>
        <dbReference type="ARBA" id="ARBA00004447"/>
    </source>
</evidence>
<keyword evidence="6 12" id="KW-0812">Transmembrane</keyword>
<accession>A0A9J7EMT3</accession>
<organism evidence="15 16">
    <name type="scientific">Spodoptera litura</name>
    <name type="common">Asian cotton leafworm</name>
    <dbReference type="NCBI Taxonomy" id="69820"/>
    <lineage>
        <taxon>Eukaryota</taxon>
        <taxon>Metazoa</taxon>
        <taxon>Ecdysozoa</taxon>
        <taxon>Arthropoda</taxon>
        <taxon>Hexapoda</taxon>
        <taxon>Insecta</taxon>
        <taxon>Pterygota</taxon>
        <taxon>Neoptera</taxon>
        <taxon>Endopterygota</taxon>
        <taxon>Lepidoptera</taxon>
        <taxon>Glossata</taxon>
        <taxon>Ditrysia</taxon>
        <taxon>Noctuoidea</taxon>
        <taxon>Noctuidae</taxon>
        <taxon>Amphipyrinae</taxon>
        <taxon>Spodoptera</taxon>
    </lineage>
</organism>
<evidence type="ECO:0000256" key="6">
    <source>
        <dbReference type="ARBA" id="ARBA00022692"/>
    </source>
</evidence>
<feature type="domain" description="Fucosyltransferase N-terminal" evidence="14">
    <location>
        <begin position="47"/>
        <end position="161"/>
    </location>
</feature>
<gene>
    <name evidence="16" type="primary">LOC111359768</name>
</gene>
<comment type="subcellular location">
    <subcellularLocation>
        <location evidence="1 12">Golgi apparatus</location>
        <location evidence="1 12">Golgi stack membrane</location>
        <topology evidence="1 12">Single-pass type II membrane protein</topology>
    </subcellularLocation>
</comment>
<feature type="domain" description="Fucosyltransferase C-terminal" evidence="13">
    <location>
        <begin position="198"/>
        <end position="382"/>
    </location>
</feature>
<dbReference type="OrthoDB" id="427096at2759"/>
<evidence type="ECO:0000256" key="2">
    <source>
        <dbReference type="ARBA" id="ARBA00004922"/>
    </source>
</evidence>
<dbReference type="Pfam" id="PF17039">
    <property type="entry name" value="Glyco_tran_10_N"/>
    <property type="match status" value="1"/>
</dbReference>
<evidence type="ECO:0000313" key="15">
    <source>
        <dbReference type="Proteomes" id="UP000301870"/>
    </source>
</evidence>
<dbReference type="Proteomes" id="UP000301870">
    <property type="component" value="Chromosome 29"/>
</dbReference>
<evidence type="ECO:0000256" key="5">
    <source>
        <dbReference type="ARBA" id="ARBA00022679"/>
    </source>
</evidence>
<dbReference type="GeneID" id="111359768"/>
<evidence type="ECO:0000256" key="8">
    <source>
        <dbReference type="ARBA" id="ARBA00022989"/>
    </source>
</evidence>
<dbReference type="Pfam" id="PF00852">
    <property type="entry name" value="Glyco_transf_10"/>
    <property type="match status" value="1"/>
</dbReference>
<keyword evidence="9 12" id="KW-0333">Golgi apparatus</keyword>
<evidence type="ECO:0000256" key="12">
    <source>
        <dbReference type="RuleBase" id="RU003832"/>
    </source>
</evidence>
<keyword evidence="5 12" id="KW-0808">Transferase</keyword>
<keyword evidence="4 12" id="KW-0328">Glycosyltransferase</keyword>
<evidence type="ECO:0000256" key="7">
    <source>
        <dbReference type="ARBA" id="ARBA00022968"/>
    </source>
</evidence>
<evidence type="ECO:0000256" key="10">
    <source>
        <dbReference type="ARBA" id="ARBA00023136"/>
    </source>
</evidence>